<reference evidence="1" key="1">
    <citation type="submission" date="2021-01" db="EMBL/GenBank/DDBJ databases">
        <title>Chromosome-level genome assembly of a human fungal pathogen reveals clustering of transcriptionally co-regulated genes.</title>
        <authorList>
            <person name="Voorhies M."/>
            <person name="Cohen S."/>
            <person name="Shea T.P."/>
            <person name="Petrus S."/>
            <person name="Munoz J.F."/>
            <person name="Poplawski S."/>
            <person name="Goldman W.E."/>
            <person name="Michael T."/>
            <person name="Cuomo C.A."/>
            <person name="Sil A."/>
            <person name="Beyhan S."/>
        </authorList>
    </citation>
    <scope>NUCLEOTIDE SEQUENCE</scope>
    <source>
        <strain evidence="1">H88</strain>
    </source>
</reference>
<dbReference type="Proteomes" id="UP000663419">
    <property type="component" value="Chromosome 5"/>
</dbReference>
<accession>A0A8A1LRJ9</accession>
<proteinExistence type="predicted"/>
<dbReference type="AlphaFoldDB" id="A0A8A1LRJ9"/>
<evidence type="ECO:0000313" key="1">
    <source>
        <dbReference type="EMBL" id="QSS56666.1"/>
    </source>
</evidence>
<protein>
    <submittedName>
        <fullName evidence="1">Uncharacterized protein</fullName>
    </submittedName>
</protein>
<name>A0A8A1LRJ9_AJEC8</name>
<organism evidence="1 2">
    <name type="scientific">Ajellomyces capsulatus (strain H88)</name>
    <name type="common">Darling's disease fungus</name>
    <name type="synonym">Histoplasma capsulatum</name>
    <dbReference type="NCBI Taxonomy" id="544711"/>
    <lineage>
        <taxon>Eukaryota</taxon>
        <taxon>Fungi</taxon>
        <taxon>Dikarya</taxon>
        <taxon>Ascomycota</taxon>
        <taxon>Pezizomycotina</taxon>
        <taxon>Eurotiomycetes</taxon>
        <taxon>Eurotiomycetidae</taxon>
        <taxon>Onygenales</taxon>
        <taxon>Ajellomycetaceae</taxon>
        <taxon>Histoplasma</taxon>
    </lineage>
</organism>
<evidence type="ECO:0000313" key="2">
    <source>
        <dbReference type="Proteomes" id="UP000663419"/>
    </source>
</evidence>
<gene>
    <name evidence="1" type="ORF">I7I53_04944</name>
</gene>
<sequence length="195" mass="22266">MINLAAKTVHVEKNNRKIREKIGRLWRAIIMEKYIIYMGRNDKLNLQRSSCFSCTAFHSSCLFCLHFSSTNTTFTHTHSPGDVPLCNNANTKRQSFLYPLCNPFTRVNGVALNDFRNRFWNGGTDNTVGVVVWIMWGDGGIKPVNPLLWNGLCNGMESNAVDRVVKINCEENLFFKIIFYIHDILSYFLFVSAGA</sequence>
<dbReference type="EMBL" id="CP069106">
    <property type="protein sequence ID" value="QSS56666.1"/>
    <property type="molecule type" value="Genomic_DNA"/>
</dbReference>
<dbReference type="VEuPathDB" id="FungiDB:I7I53_04944"/>